<dbReference type="EMBL" id="NSKD01000007">
    <property type="protein sequence ID" value="PAU78698.1"/>
    <property type="molecule type" value="Genomic_DNA"/>
</dbReference>
<dbReference type="InterPro" id="IPR016039">
    <property type="entry name" value="Thiolase-like"/>
</dbReference>
<dbReference type="NCBIfam" id="TIGR01930">
    <property type="entry name" value="AcCoA-C-Actrans"/>
    <property type="match status" value="1"/>
</dbReference>
<dbReference type="OrthoDB" id="9764638at2"/>
<dbReference type="PIRSF" id="PIRSF000429">
    <property type="entry name" value="Ac-CoA_Ac_transf"/>
    <property type="match status" value="1"/>
</dbReference>
<evidence type="ECO:0000256" key="4">
    <source>
        <dbReference type="PIRSR" id="PIRSR000429-1"/>
    </source>
</evidence>
<dbReference type="SUPFAM" id="SSF53901">
    <property type="entry name" value="Thiolase-like"/>
    <property type="match status" value="2"/>
</dbReference>
<keyword evidence="3 5" id="KW-0012">Acyltransferase</keyword>
<dbReference type="InterPro" id="IPR020617">
    <property type="entry name" value="Thiolase_C"/>
</dbReference>
<evidence type="ECO:0000259" key="7">
    <source>
        <dbReference type="Pfam" id="PF02803"/>
    </source>
</evidence>
<dbReference type="Pfam" id="PF00108">
    <property type="entry name" value="Thiolase_N"/>
    <property type="match status" value="1"/>
</dbReference>
<dbReference type="InterPro" id="IPR020610">
    <property type="entry name" value="Thiolase_AS"/>
</dbReference>
<organism evidence="8 9">
    <name type="scientific">Halovibrio salipaludis</name>
    <dbReference type="NCBI Taxonomy" id="2032626"/>
    <lineage>
        <taxon>Bacteria</taxon>
        <taxon>Pseudomonadati</taxon>
        <taxon>Pseudomonadota</taxon>
        <taxon>Gammaproteobacteria</taxon>
        <taxon>Oceanospirillales</taxon>
        <taxon>Halomonadaceae</taxon>
        <taxon>Halovibrio</taxon>
    </lineage>
</organism>
<evidence type="ECO:0000256" key="3">
    <source>
        <dbReference type="ARBA" id="ARBA00023315"/>
    </source>
</evidence>
<feature type="active site" description="Proton acceptor" evidence="4">
    <location>
        <position position="351"/>
    </location>
</feature>
<feature type="domain" description="Thiolase C-terminal" evidence="7">
    <location>
        <begin position="273"/>
        <end position="393"/>
    </location>
</feature>
<keyword evidence="9" id="KW-1185">Reference proteome</keyword>
<protein>
    <submittedName>
        <fullName evidence="8">Acetyl-CoA C-acyltransferase</fullName>
        <ecNumber evidence="8">2.3.1.9</ecNumber>
    </submittedName>
</protein>
<dbReference type="Pfam" id="PF02803">
    <property type="entry name" value="Thiolase_C"/>
    <property type="match status" value="1"/>
</dbReference>
<dbReference type="AlphaFoldDB" id="A0A2A2F176"/>
<keyword evidence="2 5" id="KW-0808">Transferase</keyword>
<evidence type="ECO:0000313" key="8">
    <source>
        <dbReference type="EMBL" id="PAU78698.1"/>
    </source>
</evidence>
<dbReference type="EC" id="2.3.1.9" evidence="8"/>
<dbReference type="InterPro" id="IPR020616">
    <property type="entry name" value="Thiolase_N"/>
</dbReference>
<proteinExistence type="inferred from homology"/>
<dbReference type="CDD" id="cd00751">
    <property type="entry name" value="thiolase"/>
    <property type="match status" value="1"/>
</dbReference>
<comment type="similarity">
    <text evidence="1 5">Belongs to the thiolase-like superfamily. Thiolase family.</text>
</comment>
<dbReference type="Gene3D" id="3.40.47.10">
    <property type="match status" value="1"/>
</dbReference>
<dbReference type="InterPro" id="IPR002155">
    <property type="entry name" value="Thiolase"/>
</dbReference>
<evidence type="ECO:0000256" key="2">
    <source>
        <dbReference type="ARBA" id="ARBA00022679"/>
    </source>
</evidence>
<accession>A0A2A2F176</accession>
<gene>
    <name evidence="8" type="ORF">CK501_13505</name>
</gene>
<dbReference type="PANTHER" id="PTHR18919">
    <property type="entry name" value="ACETYL-COA C-ACYLTRANSFERASE"/>
    <property type="match status" value="1"/>
</dbReference>
<evidence type="ECO:0000256" key="5">
    <source>
        <dbReference type="RuleBase" id="RU003557"/>
    </source>
</evidence>
<dbReference type="RefSeq" id="WP_095618270.1">
    <property type="nucleotide sequence ID" value="NZ_NSKD01000007.1"/>
</dbReference>
<evidence type="ECO:0000313" key="9">
    <source>
        <dbReference type="Proteomes" id="UP000218896"/>
    </source>
</evidence>
<evidence type="ECO:0000259" key="6">
    <source>
        <dbReference type="Pfam" id="PF00108"/>
    </source>
</evidence>
<feature type="domain" description="Thiolase N-terminal" evidence="6">
    <location>
        <begin position="6"/>
        <end position="264"/>
    </location>
</feature>
<dbReference type="GO" id="GO:0003985">
    <property type="term" value="F:acetyl-CoA C-acetyltransferase activity"/>
    <property type="evidence" value="ECO:0007669"/>
    <property type="project" value="UniProtKB-EC"/>
</dbReference>
<name>A0A2A2F176_9GAMM</name>
<dbReference type="PANTHER" id="PTHR18919:SF164">
    <property type="entry name" value="ACETYL-COA ACETYLTRANSFERASE"/>
    <property type="match status" value="1"/>
</dbReference>
<feature type="active site" description="Proton acceptor" evidence="4">
    <location>
        <position position="381"/>
    </location>
</feature>
<comment type="caution">
    <text evidence="8">The sequence shown here is derived from an EMBL/GenBank/DDBJ whole genome shotgun (WGS) entry which is preliminary data.</text>
</comment>
<dbReference type="PROSITE" id="PS00099">
    <property type="entry name" value="THIOLASE_3"/>
    <property type="match status" value="1"/>
</dbReference>
<feature type="active site" description="Acyl-thioester intermediate" evidence="4">
    <location>
        <position position="90"/>
    </location>
</feature>
<evidence type="ECO:0000256" key="1">
    <source>
        <dbReference type="ARBA" id="ARBA00010982"/>
    </source>
</evidence>
<reference evidence="8 9" key="1">
    <citation type="submission" date="2017-08" db="EMBL/GenBank/DDBJ databases">
        <title>Halovibrio sewagensis sp. nov., isolated from wastewater of high salinity.</title>
        <authorList>
            <person name="Dong X."/>
            <person name="Zhang G."/>
        </authorList>
    </citation>
    <scope>NUCLEOTIDE SEQUENCE [LARGE SCALE GENOMIC DNA]</scope>
    <source>
        <strain evidence="8 9">YL5-2</strain>
    </source>
</reference>
<sequence>MHDPSIYITAARRTPMGGFLGALSPLSSPALGAEAVRAVLADSGLSVDAVEEVVMGNVLPAGTGQGPARQAARDGGLPDSAGATTVNKLCGSGMKATMFGHDLIRAGSAEVVLTGGMESMSNAPYLLTDARRGYRMGPGRPPQDHMFMDGLQDAETGRLMGEFAQETADRLGYPREAMDAFAIRSLERANAAIDNGWLGAEMVPITQTDRKGNETTVSNDEQPGQANIDRIPSMRPAFAKDGTITAANASSISDGASALMLMSEAAMERHGSQPLARILGHATFSRHPSEFTLAPVGAIQRLLERTGWSTQDVDLYEINEAFAVVSMIAMDDLGLAPEKVNIHGGACAQGHPIGSTGSRLVVSLIHALRRTGGRRGIASLCIGGGEATAVAIELCD</sequence>
<dbReference type="Proteomes" id="UP000218896">
    <property type="component" value="Unassembled WGS sequence"/>
</dbReference>